<comment type="caution">
    <text evidence="1">The sequence shown here is derived from an EMBL/GenBank/DDBJ whole genome shotgun (WGS) entry which is preliminary data.</text>
</comment>
<dbReference type="PATRIC" id="fig|400772.4.peg.2764"/>
<dbReference type="Proteomes" id="UP000033451">
    <property type="component" value="Unassembled WGS sequence"/>
</dbReference>
<dbReference type="EMBL" id="JYIY01000080">
    <property type="protein sequence ID" value="KJL34858.1"/>
    <property type="molecule type" value="Genomic_DNA"/>
</dbReference>
<evidence type="ECO:0000313" key="1">
    <source>
        <dbReference type="EMBL" id="KJL34858.1"/>
    </source>
</evidence>
<dbReference type="Pfam" id="PF09821">
    <property type="entry name" value="AAA_assoc_C"/>
    <property type="match status" value="1"/>
</dbReference>
<dbReference type="EMBL" id="JYIY01000080">
    <property type="protein sequence ID" value="KJL35057.1"/>
    <property type="molecule type" value="Genomic_DNA"/>
</dbReference>
<gene>
    <name evidence="1" type="ORF">RR49_02747</name>
    <name evidence="2" type="ORF">RR49_02954</name>
</gene>
<dbReference type="STRING" id="400772.RR49_02747"/>
<proteinExistence type="predicted"/>
<reference evidence="1 3" key="1">
    <citation type="submission" date="2015-02" db="EMBL/GenBank/DDBJ databases">
        <title>Draft genome sequences of ten Microbacterium spp. with emphasis on heavy metal contaminated environments.</title>
        <authorList>
            <person name="Corretto E."/>
        </authorList>
    </citation>
    <scope>NUCLEOTIDE SEQUENCE [LARGE SCALE GENOMIC DNA]</scope>
    <source>
        <strain evidence="1 3">DSM 18659</strain>
    </source>
</reference>
<dbReference type="AlphaFoldDB" id="A0A0F0LNY0"/>
<evidence type="ECO:0000313" key="2">
    <source>
        <dbReference type="EMBL" id="KJL35057.1"/>
    </source>
</evidence>
<organism evidence="1 3">
    <name type="scientific">Microbacterium ginsengisoli</name>
    <dbReference type="NCBI Taxonomy" id="400772"/>
    <lineage>
        <taxon>Bacteria</taxon>
        <taxon>Bacillati</taxon>
        <taxon>Actinomycetota</taxon>
        <taxon>Actinomycetes</taxon>
        <taxon>Micrococcales</taxon>
        <taxon>Microbacteriaceae</taxon>
        <taxon>Microbacterium</taxon>
    </lineage>
</organism>
<protein>
    <submittedName>
        <fullName evidence="1">ABC nitrate/sulfonate/bicarbonate family transporter, ATPase subunit</fullName>
    </submittedName>
</protein>
<sequence>MSVGGLAGLVEIVHSHNGQTDLPDLADELSFEVDDLLPLVDAAALLGFIEVDGAQLFLTEDGRAWGRADIQESKKLFARLSAAHAPLVRTILTALENSDDGALRDDFFLDLLRRGFSGADARVQLDIAIQWGRYAELFDYDADSGELVLGEVAAAFGV</sequence>
<keyword evidence="3" id="KW-1185">Reference proteome</keyword>
<evidence type="ECO:0000313" key="3">
    <source>
        <dbReference type="Proteomes" id="UP000033451"/>
    </source>
</evidence>
<name>A0A0F0LNY0_9MICO</name>
<dbReference type="InterPro" id="IPR018632">
    <property type="entry name" value="AAA-associated_dom_C"/>
</dbReference>
<accession>A0A0F0LNY0</accession>